<dbReference type="Gene3D" id="1.20.1070.10">
    <property type="entry name" value="Rhodopsin 7-helix transmembrane proteins"/>
    <property type="match status" value="1"/>
</dbReference>
<name>A0A915JRC6_ROMCU</name>
<reference evidence="4" key="1">
    <citation type="submission" date="2022-11" db="UniProtKB">
        <authorList>
            <consortium name="WormBaseParasite"/>
        </authorList>
    </citation>
    <scope>IDENTIFICATION</scope>
</reference>
<dbReference type="PANTHER" id="PTHR46561:SF11">
    <property type="entry name" value="SERPENTINE RECEPTOR CLASS ALPHA_BETA-14"/>
    <property type="match status" value="1"/>
</dbReference>
<protein>
    <submittedName>
        <fullName evidence="4">Uncharacterized protein</fullName>
    </submittedName>
</protein>
<dbReference type="AlphaFoldDB" id="A0A915JRC6"/>
<feature type="transmembrane region" description="Helical" evidence="2">
    <location>
        <begin position="107"/>
        <end position="130"/>
    </location>
</feature>
<dbReference type="Proteomes" id="UP000887565">
    <property type="component" value="Unplaced"/>
</dbReference>
<proteinExistence type="predicted"/>
<feature type="transmembrane region" description="Helical" evidence="2">
    <location>
        <begin position="249"/>
        <end position="275"/>
    </location>
</feature>
<accession>A0A915JRC6</accession>
<feature type="transmembrane region" description="Helical" evidence="2">
    <location>
        <begin position="61"/>
        <end position="87"/>
    </location>
</feature>
<dbReference type="InterPro" id="IPR053286">
    <property type="entry name" value="Nematode_rcpt-like_srab"/>
</dbReference>
<evidence type="ECO:0000313" key="4">
    <source>
        <dbReference type="WBParaSite" id="nRc.2.0.1.t28649-RA"/>
    </source>
</evidence>
<keyword evidence="2" id="KW-0472">Membrane</keyword>
<evidence type="ECO:0000313" key="3">
    <source>
        <dbReference type="Proteomes" id="UP000887565"/>
    </source>
</evidence>
<feature type="transmembrane region" description="Helical" evidence="2">
    <location>
        <begin position="287"/>
        <end position="306"/>
    </location>
</feature>
<keyword evidence="2" id="KW-1133">Transmembrane helix</keyword>
<organism evidence="3 4">
    <name type="scientific">Romanomermis culicivorax</name>
    <name type="common">Nematode worm</name>
    <dbReference type="NCBI Taxonomy" id="13658"/>
    <lineage>
        <taxon>Eukaryota</taxon>
        <taxon>Metazoa</taxon>
        <taxon>Ecdysozoa</taxon>
        <taxon>Nematoda</taxon>
        <taxon>Enoplea</taxon>
        <taxon>Dorylaimia</taxon>
        <taxon>Mermithida</taxon>
        <taxon>Mermithoidea</taxon>
        <taxon>Mermithidae</taxon>
        <taxon>Romanomermis</taxon>
    </lineage>
</organism>
<keyword evidence="2" id="KW-0812">Transmembrane</keyword>
<evidence type="ECO:0000256" key="1">
    <source>
        <dbReference type="SAM" id="MobiDB-lite"/>
    </source>
</evidence>
<feature type="transmembrane region" description="Helical" evidence="2">
    <location>
        <begin position="151"/>
        <end position="173"/>
    </location>
</feature>
<keyword evidence="3" id="KW-1185">Reference proteome</keyword>
<feature type="region of interest" description="Disordered" evidence="1">
    <location>
        <begin position="369"/>
        <end position="402"/>
    </location>
</feature>
<feature type="transmembrane region" description="Helical" evidence="2">
    <location>
        <begin position="193"/>
        <end position="214"/>
    </location>
</feature>
<dbReference type="PANTHER" id="PTHR46561">
    <property type="entry name" value="SERPENTINE RECEPTOR, CLASS AB (CLASS A-LIKE)-RELATED"/>
    <property type="match status" value="1"/>
</dbReference>
<feature type="transmembrane region" description="Helical" evidence="2">
    <location>
        <begin position="20"/>
        <end position="40"/>
    </location>
</feature>
<evidence type="ECO:0000256" key="2">
    <source>
        <dbReference type="SAM" id="Phobius"/>
    </source>
</evidence>
<sequence>MSYYNATLADMKRCQNLEVTVVFVFETCLIAVMSIAAQYCNYSCLRAIYNSGGNLPRNVKILMLNCNTAFLIRSFHFMSLAIYHFLLTIITFQIEFVRHWHCAIFEFFYVTTSIAGSTSLFFVSLERLYVTCKKNKSDRNNSEDDAGGWKITIACATTWIIGATTYVIMIIIADHSRPICYCYVTAIWPAPGVKVVTLSMILILLISCLIYYAVYRINRRYLCDFTLNTARHSLTERFVMWCNVSATRWLIPVTIFHGVISIFVMATINIGLAYFSGVFTTSYVNFIVAYLVIYCLDTLLHPVLCVRYNRPIRKIFLHMNPAMASFDWSKIFDFFSRHFSIFRPMFKTEKNDDNHHRLSKSGDHRISYRRRFHKGDGQKSTSTSTADGKHEETEDDRKPTTEIESLKEEKSLLYTNKEEKEKKQEVEEVTVCCTGRDDYRRRGFYHGDMTGRRQIVEYRMTPEKNQDIIEEIWNGYHK</sequence>
<dbReference type="WBParaSite" id="nRc.2.0.1.t28649-RA">
    <property type="protein sequence ID" value="nRc.2.0.1.t28649-RA"/>
    <property type="gene ID" value="nRc.2.0.1.g28649"/>
</dbReference>
<feature type="compositionally biased region" description="Basic and acidic residues" evidence="1">
    <location>
        <begin position="387"/>
        <end position="402"/>
    </location>
</feature>